<accession>A0AA86SX65</accession>
<dbReference type="Gramene" id="rna-AYBTSS11_LOCUS22238">
    <property type="protein sequence ID" value="CAJ1969395.1"/>
    <property type="gene ID" value="gene-AYBTSS11_LOCUS22238"/>
</dbReference>
<evidence type="ECO:0000313" key="2">
    <source>
        <dbReference type="EMBL" id="CAJ1969395.1"/>
    </source>
</evidence>
<proteinExistence type="predicted"/>
<evidence type="ECO:0000313" key="3">
    <source>
        <dbReference type="Proteomes" id="UP001189624"/>
    </source>
</evidence>
<evidence type="ECO:0000256" key="1">
    <source>
        <dbReference type="SAM" id="MobiDB-lite"/>
    </source>
</evidence>
<sequence length="127" mass="14952">MMNKMHCSSNSKSLWNDPASRSRRAFSTPQPHHLGKPSERRQDRISTVFLVLVSVNGHKRDISYYHEKAFRIGMSKSPRKSFNRKSSSARQWKQNKKKDKNWRRTEGIYERYDRGSLPSKAKRGKTI</sequence>
<organism evidence="2 3">
    <name type="scientific">Sphenostylis stenocarpa</name>
    <dbReference type="NCBI Taxonomy" id="92480"/>
    <lineage>
        <taxon>Eukaryota</taxon>
        <taxon>Viridiplantae</taxon>
        <taxon>Streptophyta</taxon>
        <taxon>Embryophyta</taxon>
        <taxon>Tracheophyta</taxon>
        <taxon>Spermatophyta</taxon>
        <taxon>Magnoliopsida</taxon>
        <taxon>eudicotyledons</taxon>
        <taxon>Gunneridae</taxon>
        <taxon>Pentapetalae</taxon>
        <taxon>rosids</taxon>
        <taxon>fabids</taxon>
        <taxon>Fabales</taxon>
        <taxon>Fabaceae</taxon>
        <taxon>Papilionoideae</taxon>
        <taxon>50 kb inversion clade</taxon>
        <taxon>NPAAA clade</taxon>
        <taxon>indigoferoid/millettioid clade</taxon>
        <taxon>Phaseoleae</taxon>
        <taxon>Sphenostylis</taxon>
    </lineage>
</organism>
<reference evidence="2" key="1">
    <citation type="submission" date="2023-10" db="EMBL/GenBank/DDBJ databases">
        <authorList>
            <person name="Domelevo Entfellner J.-B."/>
        </authorList>
    </citation>
    <scope>NUCLEOTIDE SEQUENCE</scope>
</reference>
<name>A0AA86SX65_9FABA</name>
<dbReference type="Proteomes" id="UP001189624">
    <property type="component" value="Chromosome 7"/>
</dbReference>
<feature type="region of interest" description="Disordered" evidence="1">
    <location>
        <begin position="1"/>
        <end position="41"/>
    </location>
</feature>
<protein>
    <submittedName>
        <fullName evidence="2">Uncharacterized protein</fullName>
    </submittedName>
</protein>
<dbReference type="AlphaFoldDB" id="A0AA86SX65"/>
<keyword evidence="3" id="KW-1185">Reference proteome</keyword>
<feature type="compositionally biased region" description="Basic and acidic residues" evidence="1">
    <location>
        <begin position="102"/>
        <end position="114"/>
    </location>
</feature>
<feature type="region of interest" description="Disordered" evidence="1">
    <location>
        <begin position="76"/>
        <end position="127"/>
    </location>
</feature>
<gene>
    <name evidence="2" type="ORF">AYBTSS11_LOCUS22238</name>
</gene>
<feature type="compositionally biased region" description="Polar residues" evidence="1">
    <location>
        <begin position="1"/>
        <end position="14"/>
    </location>
</feature>
<dbReference type="EMBL" id="OY731404">
    <property type="protein sequence ID" value="CAJ1969395.1"/>
    <property type="molecule type" value="Genomic_DNA"/>
</dbReference>